<feature type="binding site" evidence="1">
    <location>
        <position position="83"/>
    </location>
    <ligand>
        <name>Mg(2+)</name>
        <dbReference type="ChEBI" id="CHEBI:18420"/>
        <label>1</label>
    </ligand>
</feature>
<evidence type="ECO:0000256" key="1">
    <source>
        <dbReference type="PIRSR" id="PIRSR605502-1"/>
    </source>
</evidence>
<dbReference type="AlphaFoldDB" id="A0A816ETK5"/>
<feature type="compositionally biased region" description="Low complexity" evidence="2">
    <location>
        <begin position="398"/>
        <end position="408"/>
    </location>
</feature>
<dbReference type="OrthoDB" id="410104at2759"/>
<reference evidence="4" key="1">
    <citation type="submission" date="2021-02" db="EMBL/GenBank/DDBJ databases">
        <authorList>
            <person name="Nowell W R."/>
        </authorList>
    </citation>
    <scope>NUCLEOTIDE SEQUENCE</scope>
</reference>
<feature type="region of interest" description="Disordered" evidence="2">
    <location>
        <begin position="386"/>
        <end position="428"/>
    </location>
</feature>
<feature type="binding site" evidence="1">
    <location>
        <position position="82"/>
    </location>
    <ligand>
        <name>Mg(2+)</name>
        <dbReference type="ChEBI" id="CHEBI:18420"/>
        <label>1</label>
    </ligand>
</feature>
<evidence type="ECO:0000313" key="4">
    <source>
        <dbReference type="EMBL" id="CAF1650793.1"/>
    </source>
</evidence>
<feature type="binding site" evidence="1">
    <location>
        <position position="320"/>
    </location>
    <ligand>
        <name>Mg(2+)</name>
        <dbReference type="ChEBI" id="CHEBI:18420"/>
        <label>1</label>
    </ligand>
</feature>
<comment type="cofactor">
    <cofactor evidence="1">
        <name>Mg(2+)</name>
        <dbReference type="ChEBI" id="CHEBI:18420"/>
    </cofactor>
    <text evidence="1">Binds 2 magnesium ions per subunit.</text>
</comment>
<feature type="compositionally biased region" description="Polar residues" evidence="2">
    <location>
        <begin position="386"/>
        <end position="397"/>
    </location>
</feature>
<dbReference type="InterPro" id="IPR050792">
    <property type="entry name" value="ADP-ribosylglycohydrolase"/>
</dbReference>
<dbReference type="InterPro" id="IPR005502">
    <property type="entry name" value="Ribosyl_crysJ1"/>
</dbReference>
<dbReference type="EMBL" id="CAJNOM010003926">
    <property type="protein sequence ID" value="CAF1650793.1"/>
    <property type="molecule type" value="Genomic_DNA"/>
</dbReference>
<dbReference type="SUPFAM" id="SSF101478">
    <property type="entry name" value="ADP-ribosylglycohydrolase"/>
    <property type="match status" value="1"/>
</dbReference>
<dbReference type="EMBL" id="CAJNOI010003565">
    <property type="protein sequence ID" value="CAF1522625.1"/>
    <property type="molecule type" value="Genomic_DNA"/>
</dbReference>
<keyword evidence="1" id="KW-0460">Magnesium</keyword>
<protein>
    <recommendedName>
        <fullName evidence="6">ADP-ribosylglycohydrolase</fullName>
    </recommendedName>
</protein>
<dbReference type="InterPro" id="IPR036705">
    <property type="entry name" value="Ribosyl_crysJ1_sf"/>
</dbReference>
<evidence type="ECO:0000256" key="2">
    <source>
        <dbReference type="SAM" id="MobiDB-lite"/>
    </source>
</evidence>
<dbReference type="Gene3D" id="1.10.4080.10">
    <property type="entry name" value="ADP-ribosylation/Crystallin J1"/>
    <property type="match status" value="1"/>
</dbReference>
<gene>
    <name evidence="3" type="ORF">BJG266_LOCUS44380</name>
    <name evidence="4" type="ORF">QVE165_LOCUS61343</name>
</gene>
<dbReference type="GO" id="GO:0046872">
    <property type="term" value="F:metal ion binding"/>
    <property type="evidence" value="ECO:0007669"/>
    <property type="project" value="UniProtKB-KW"/>
</dbReference>
<feature type="binding site" evidence="1">
    <location>
        <position position="322"/>
    </location>
    <ligand>
        <name>Mg(2+)</name>
        <dbReference type="ChEBI" id="CHEBI:18420"/>
        <label>1</label>
    </ligand>
</feature>
<dbReference type="Proteomes" id="UP000663877">
    <property type="component" value="Unassembled WGS sequence"/>
</dbReference>
<feature type="binding site" evidence="1">
    <location>
        <position position="323"/>
    </location>
    <ligand>
        <name>Mg(2+)</name>
        <dbReference type="ChEBI" id="CHEBI:18420"/>
        <label>1</label>
    </ligand>
</feature>
<dbReference type="PANTHER" id="PTHR16222:SF12">
    <property type="entry name" value="ADP-RIBOSYLGLYCOHYDROLASE-RELATED"/>
    <property type="match status" value="1"/>
</dbReference>
<feature type="compositionally biased region" description="Polar residues" evidence="2">
    <location>
        <begin position="416"/>
        <end position="428"/>
    </location>
</feature>
<sequence>MLKFPSPYDKILPDQIKTEKTPEYNRDNNICNQIIGSLVGLAIGDALGASVEFRPQQYLAANPVSKMQGGGTWGLDAGKWTDDTSMALCLASSLIAENGFNPYNQMVRYKWWHKHGYFSSTGHCFDIGKATRQSIVEFTLRQEILKIPYRCRNEYEVDTLTLDSIERIKDFNMYCSEEDSAGNGALMRLCPVPLFYFKTPDIAVEYAGRSALLTHSDKKAVDACRYYAALIIGALNGYDKDELLHKDFYKKNKHWFGNESIHEDIILVAEGSFKKKGGYEQGIRGKGYVVNSLEAALWAFWSDGNSFEKGALATVNLGDDTDTTAAIYGQLAGAYYGYKKIPKEWLDKLYARELIVCMGEWLHFQGSQRGLVDFLQYSITSPSILTETSRSQEQKQNQQTASAATASAEPNKSKDANVNNKSNNMSYSKQLSNSIHSNDLESDFDGVSSFMSSNDQDTYTRKTHTYGFYRNNSKN</sequence>
<dbReference type="Pfam" id="PF03747">
    <property type="entry name" value="ADP_ribosyl_GH"/>
    <property type="match status" value="1"/>
</dbReference>
<evidence type="ECO:0008006" key="6">
    <source>
        <dbReference type="Google" id="ProtNLM"/>
    </source>
</evidence>
<name>A0A816ETK5_9BILA</name>
<comment type="caution">
    <text evidence="4">The sequence shown here is derived from an EMBL/GenBank/DDBJ whole genome shotgun (WGS) entry which is preliminary data.</text>
</comment>
<evidence type="ECO:0000313" key="5">
    <source>
        <dbReference type="Proteomes" id="UP000663832"/>
    </source>
</evidence>
<organism evidence="4 5">
    <name type="scientific">Adineta steineri</name>
    <dbReference type="NCBI Taxonomy" id="433720"/>
    <lineage>
        <taxon>Eukaryota</taxon>
        <taxon>Metazoa</taxon>
        <taxon>Spiralia</taxon>
        <taxon>Gnathifera</taxon>
        <taxon>Rotifera</taxon>
        <taxon>Eurotatoria</taxon>
        <taxon>Bdelloidea</taxon>
        <taxon>Adinetida</taxon>
        <taxon>Adinetidae</taxon>
        <taxon>Adineta</taxon>
    </lineage>
</organism>
<accession>A0A816ETK5</accession>
<dbReference type="Proteomes" id="UP000663832">
    <property type="component" value="Unassembled WGS sequence"/>
</dbReference>
<keyword evidence="5" id="KW-1185">Reference proteome</keyword>
<proteinExistence type="predicted"/>
<feature type="binding site" evidence="1">
    <location>
        <position position="81"/>
    </location>
    <ligand>
        <name>Mg(2+)</name>
        <dbReference type="ChEBI" id="CHEBI:18420"/>
        <label>1</label>
    </ligand>
</feature>
<keyword evidence="1" id="KW-0479">Metal-binding</keyword>
<evidence type="ECO:0000313" key="3">
    <source>
        <dbReference type="EMBL" id="CAF1522625.1"/>
    </source>
</evidence>
<dbReference type="PANTHER" id="PTHR16222">
    <property type="entry name" value="ADP-RIBOSYLGLYCOHYDROLASE"/>
    <property type="match status" value="1"/>
</dbReference>